<reference evidence="4" key="1">
    <citation type="submission" date="2022-10" db="EMBL/GenBank/DDBJ databases">
        <title>Genome assembly of Pristionchus species.</title>
        <authorList>
            <person name="Yoshida K."/>
            <person name="Sommer R.J."/>
        </authorList>
    </citation>
    <scope>NUCLEOTIDE SEQUENCE [LARGE SCALE GENOMIC DNA]</scope>
    <source>
        <strain evidence="4">RS5460</strain>
    </source>
</reference>
<feature type="non-terminal residue" evidence="3">
    <location>
        <position position="1"/>
    </location>
</feature>
<keyword evidence="4" id="KW-1185">Reference proteome</keyword>
<feature type="region of interest" description="Disordered" evidence="2">
    <location>
        <begin position="406"/>
        <end position="426"/>
    </location>
</feature>
<organism evidence="3 4">
    <name type="scientific">Pristionchus mayeri</name>
    <dbReference type="NCBI Taxonomy" id="1317129"/>
    <lineage>
        <taxon>Eukaryota</taxon>
        <taxon>Metazoa</taxon>
        <taxon>Ecdysozoa</taxon>
        <taxon>Nematoda</taxon>
        <taxon>Chromadorea</taxon>
        <taxon>Rhabditida</taxon>
        <taxon>Rhabditina</taxon>
        <taxon>Diplogasteromorpha</taxon>
        <taxon>Diplogasteroidea</taxon>
        <taxon>Neodiplogasteridae</taxon>
        <taxon>Pristionchus</taxon>
    </lineage>
</organism>
<feature type="compositionally biased region" description="Acidic residues" evidence="2">
    <location>
        <begin position="187"/>
        <end position="200"/>
    </location>
</feature>
<feature type="region of interest" description="Disordered" evidence="2">
    <location>
        <begin position="551"/>
        <end position="571"/>
    </location>
</feature>
<feature type="compositionally biased region" description="Basic and acidic residues" evidence="2">
    <location>
        <begin position="173"/>
        <end position="186"/>
    </location>
</feature>
<feature type="compositionally biased region" description="Basic and acidic residues" evidence="2">
    <location>
        <begin position="150"/>
        <end position="165"/>
    </location>
</feature>
<feature type="compositionally biased region" description="Basic and acidic residues" evidence="2">
    <location>
        <begin position="226"/>
        <end position="249"/>
    </location>
</feature>
<dbReference type="AlphaFoldDB" id="A0AAN5C5C7"/>
<feature type="coiled-coil region" evidence="1">
    <location>
        <begin position="1"/>
        <end position="57"/>
    </location>
</feature>
<feature type="compositionally biased region" description="Basic and acidic residues" evidence="2">
    <location>
        <begin position="289"/>
        <end position="302"/>
    </location>
</feature>
<evidence type="ECO:0000313" key="3">
    <source>
        <dbReference type="EMBL" id="GMR37998.1"/>
    </source>
</evidence>
<evidence type="ECO:0000256" key="1">
    <source>
        <dbReference type="SAM" id="Coils"/>
    </source>
</evidence>
<feature type="compositionally biased region" description="Acidic residues" evidence="2">
    <location>
        <begin position="136"/>
        <end position="149"/>
    </location>
</feature>
<keyword evidence="1" id="KW-0175">Coiled coil</keyword>
<sequence length="571" mass="65682">QEDRDRERAEFEERIERLEEALRKAVEEKESLEEELVDEAEKIHHNVTQSVEKMRRKRSIRFSDARCTSADSDSMSVVTPGLPIQRPSSMLPLTPITPADVLPSPIISLTDTENNERALVSDRWPSTSSRNKMASIDEESNEENQEEEILTEREADQEKEKKEEEGREEGDETEMKGDHESDKEKEEEMDEEKEKEDEDEKKDVEPESGDTKEEIKDQSIDEDEHIIDSRSVKELNGEKEKTHSERSIADDEMEAESGMDDFDTEREEEERKEEKEVKEEIKEEEEETKAEQIEVEEGKEKHEEDEEEEKKAREEGESILPFGSVHLDENDSSELSSLREQLSRLNELRERAQRQLAPASNFKSFIYEGSTDQMIFDLTTEFRRTANFLRGLLAVSPLSEQHYEYEEEEGDASGAGEHKEEPRDSEIEDVSMISFFRLSREKREEILEDLERLVEFAEVVKDSGKGESEPITFLPQTVDNSAIVKQLNDALLDRDDVPKGINEVRFASHLQSHMNSATGRPQSGVTRVKLPIKVRCTSTIVSLEVAQVSSPNGSVVHKPPTPPLRQPRFKF</sequence>
<protein>
    <submittedName>
        <fullName evidence="3">Uncharacterized protein</fullName>
    </submittedName>
</protein>
<feature type="region of interest" description="Disordered" evidence="2">
    <location>
        <begin position="67"/>
        <end position="336"/>
    </location>
</feature>
<feature type="compositionally biased region" description="Basic and acidic residues" evidence="2">
    <location>
        <begin position="416"/>
        <end position="425"/>
    </location>
</feature>
<evidence type="ECO:0000313" key="4">
    <source>
        <dbReference type="Proteomes" id="UP001328107"/>
    </source>
</evidence>
<proteinExistence type="predicted"/>
<name>A0AAN5C5C7_9BILA</name>
<feature type="compositionally biased region" description="Basic and acidic residues" evidence="2">
    <location>
        <begin position="201"/>
        <end position="219"/>
    </location>
</feature>
<feature type="compositionally biased region" description="Basic and acidic residues" evidence="2">
    <location>
        <begin position="272"/>
        <end position="281"/>
    </location>
</feature>
<evidence type="ECO:0000256" key="2">
    <source>
        <dbReference type="SAM" id="MobiDB-lite"/>
    </source>
</evidence>
<accession>A0AAN5C5C7</accession>
<feature type="compositionally biased region" description="Acidic residues" evidence="2">
    <location>
        <begin position="250"/>
        <end position="271"/>
    </location>
</feature>
<gene>
    <name evidence="3" type="ORF">PMAYCL1PPCAC_08193</name>
</gene>
<comment type="caution">
    <text evidence="3">The sequence shown here is derived from an EMBL/GenBank/DDBJ whole genome shotgun (WGS) entry which is preliminary data.</text>
</comment>
<dbReference type="Proteomes" id="UP001328107">
    <property type="component" value="Unassembled WGS sequence"/>
</dbReference>
<dbReference type="EMBL" id="BTRK01000002">
    <property type="protein sequence ID" value="GMR37998.1"/>
    <property type="molecule type" value="Genomic_DNA"/>
</dbReference>